<dbReference type="OrthoDB" id="9764688at2"/>
<reference evidence="5" key="1">
    <citation type="submission" date="2016-10" db="EMBL/GenBank/DDBJ databases">
        <authorList>
            <person name="Varghese N."/>
            <person name="Submissions S."/>
        </authorList>
    </citation>
    <scope>NUCLEOTIDE SEQUENCE [LARGE SCALE GENOMIC DNA]</scope>
    <source>
        <strain evidence="5">DSM 17044</strain>
    </source>
</reference>
<organism evidence="4 5">
    <name type="scientific">Stigmatella aurantiaca</name>
    <dbReference type="NCBI Taxonomy" id="41"/>
    <lineage>
        <taxon>Bacteria</taxon>
        <taxon>Pseudomonadati</taxon>
        <taxon>Myxococcota</taxon>
        <taxon>Myxococcia</taxon>
        <taxon>Myxococcales</taxon>
        <taxon>Cystobacterineae</taxon>
        <taxon>Archangiaceae</taxon>
        <taxon>Stigmatella</taxon>
    </lineage>
</organism>
<name>A0A1H7UJW0_STIAU</name>
<dbReference type="PROSITE" id="PS51257">
    <property type="entry name" value="PROKAR_LIPOPROTEIN"/>
    <property type="match status" value="1"/>
</dbReference>
<dbReference type="GO" id="GO:0030313">
    <property type="term" value="C:cell envelope"/>
    <property type="evidence" value="ECO:0007669"/>
    <property type="project" value="UniProtKB-SubCell"/>
</dbReference>
<gene>
    <name evidence="4" type="ORF">SAMN05444354_11085</name>
</gene>
<evidence type="ECO:0000256" key="2">
    <source>
        <dbReference type="ARBA" id="ARBA00022729"/>
    </source>
</evidence>
<dbReference type="Gene3D" id="1.20.1420.20">
    <property type="entry name" value="M75 peptidase, HXXE motif"/>
    <property type="match status" value="1"/>
</dbReference>
<comment type="subcellular location">
    <subcellularLocation>
        <location evidence="1">Cell envelope</location>
    </subcellularLocation>
</comment>
<evidence type="ECO:0000313" key="4">
    <source>
        <dbReference type="EMBL" id="SEL97322.1"/>
    </source>
</evidence>
<protein>
    <submittedName>
        <fullName evidence="4">Uncharacterized iron-regulated protein</fullName>
    </submittedName>
</protein>
<keyword evidence="2" id="KW-0732">Signal</keyword>
<accession>A0A1H7UJW0</accession>
<dbReference type="AlphaFoldDB" id="A0A1H7UJW0"/>
<dbReference type="InterPro" id="IPR034982">
    <property type="entry name" value="Imelysin-like_IrpA"/>
</dbReference>
<keyword evidence="5" id="KW-1185">Reference proteome</keyword>
<evidence type="ECO:0000256" key="1">
    <source>
        <dbReference type="ARBA" id="ARBA00004196"/>
    </source>
</evidence>
<dbReference type="Proteomes" id="UP000182719">
    <property type="component" value="Unassembled WGS sequence"/>
</dbReference>
<dbReference type="InterPro" id="IPR038352">
    <property type="entry name" value="Imelysin_sf"/>
</dbReference>
<dbReference type="CDD" id="cd14658">
    <property type="entry name" value="Imelysin-like_IrpA"/>
    <property type="match status" value="1"/>
</dbReference>
<feature type="domain" description="Imelysin-like" evidence="3">
    <location>
        <begin position="49"/>
        <end position="354"/>
    </location>
</feature>
<proteinExistence type="predicted"/>
<dbReference type="Pfam" id="PF09375">
    <property type="entry name" value="Peptidase_M75"/>
    <property type="match status" value="1"/>
</dbReference>
<dbReference type="InterPro" id="IPR018976">
    <property type="entry name" value="Imelysin-like"/>
</dbReference>
<evidence type="ECO:0000259" key="3">
    <source>
        <dbReference type="Pfam" id="PF09375"/>
    </source>
</evidence>
<dbReference type="EMBL" id="FOAP01000010">
    <property type="protein sequence ID" value="SEL97322.1"/>
    <property type="molecule type" value="Genomic_DNA"/>
</dbReference>
<dbReference type="RefSeq" id="WP_075008058.1">
    <property type="nucleotide sequence ID" value="NZ_FOAP01000010.1"/>
</dbReference>
<sequence>MLFSRSWLRPLALTGALALLSCGDDGDSTPSTDSFDKEIIVHFADDVVVPTYQQLAARLEALNTAATALAAGPTAERLAAARKAWFDARVPWEQSEGFLFGPVDSFGYDPALDSWPVNRSDLDAVLASNRDFTPEYVGNLEDTLKGFHTVEYLLFARDPSTGAEKTVQDFTQREFDYLKAISTQLRDIGAALANAWTQSVDGRPPYRDAFAGAGEEGNTFYPSVQNAAQEMVGGIVNILDEVANGKIADPYDAKDPELVESQFAYNSLSDFTNNIRSVENAYLGHLPGATAKGPSLADFVKDANPQLDTRIRQELTDAIAALARVPEPFRESIRDPNAADEIEAAQEAIRKAQDTFQTDVTQLINR</sequence>
<evidence type="ECO:0000313" key="5">
    <source>
        <dbReference type="Proteomes" id="UP000182719"/>
    </source>
</evidence>